<gene>
    <name evidence="2" type="ORF">B0H16DRAFT_1448647</name>
</gene>
<dbReference type="AlphaFoldDB" id="A0AAD7K6E2"/>
<accession>A0AAD7K6E2</accession>
<protein>
    <submittedName>
        <fullName evidence="2">Uncharacterized protein</fullName>
    </submittedName>
</protein>
<evidence type="ECO:0000256" key="1">
    <source>
        <dbReference type="SAM" id="MobiDB-lite"/>
    </source>
</evidence>
<proteinExistence type="predicted"/>
<evidence type="ECO:0000313" key="2">
    <source>
        <dbReference type="EMBL" id="KAJ7779123.1"/>
    </source>
</evidence>
<reference evidence="2" key="1">
    <citation type="submission" date="2023-03" db="EMBL/GenBank/DDBJ databases">
        <title>Massive genome expansion in bonnet fungi (Mycena s.s.) driven by repeated elements and novel gene families across ecological guilds.</title>
        <authorList>
            <consortium name="Lawrence Berkeley National Laboratory"/>
            <person name="Harder C.B."/>
            <person name="Miyauchi S."/>
            <person name="Viragh M."/>
            <person name="Kuo A."/>
            <person name="Thoen E."/>
            <person name="Andreopoulos B."/>
            <person name="Lu D."/>
            <person name="Skrede I."/>
            <person name="Drula E."/>
            <person name="Henrissat B."/>
            <person name="Morin E."/>
            <person name="Kohler A."/>
            <person name="Barry K."/>
            <person name="LaButti K."/>
            <person name="Morin E."/>
            <person name="Salamov A."/>
            <person name="Lipzen A."/>
            <person name="Mereny Z."/>
            <person name="Hegedus B."/>
            <person name="Baldrian P."/>
            <person name="Stursova M."/>
            <person name="Weitz H."/>
            <person name="Taylor A."/>
            <person name="Grigoriev I.V."/>
            <person name="Nagy L.G."/>
            <person name="Martin F."/>
            <person name="Kauserud H."/>
        </authorList>
    </citation>
    <scope>NUCLEOTIDE SEQUENCE</scope>
    <source>
        <strain evidence="2">CBHHK182m</strain>
    </source>
</reference>
<dbReference type="Proteomes" id="UP001215598">
    <property type="component" value="Unassembled WGS sequence"/>
</dbReference>
<name>A0AAD7K6E2_9AGAR</name>
<comment type="caution">
    <text evidence="2">The sequence shown here is derived from an EMBL/GenBank/DDBJ whole genome shotgun (WGS) entry which is preliminary data.</text>
</comment>
<keyword evidence="3" id="KW-1185">Reference proteome</keyword>
<dbReference type="EMBL" id="JARKIB010000006">
    <property type="protein sequence ID" value="KAJ7779123.1"/>
    <property type="molecule type" value="Genomic_DNA"/>
</dbReference>
<feature type="region of interest" description="Disordered" evidence="1">
    <location>
        <begin position="1"/>
        <end position="44"/>
    </location>
</feature>
<feature type="compositionally biased region" description="Acidic residues" evidence="1">
    <location>
        <begin position="156"/>
        <end position="168"/>
    </location>
</feature>
<feature type="region of interest" description="Disordered" evidence="1">
    <location>
        <begin position="145"/>
        <end position="168"/>
    </location>
</feature>
<sequence>MSRLPSPDDEESQYNEGRGLLFSAEFTALPPPPPPGKKARVNAKAPKPKKHMFYVHESSELNDMLHGAIRSIGRETGDDQLAFSWNPRDGTYTSSTIDIPGMTYTILKSDFKDISLCNADDYTVLLEAAQKKVVPEMIKIFMTEIKLSPGPNDNNDREEEEEEEEEGQ</sequence>
<evidence type="ECO:0000313" key="3">
    <source>
        <dbReference type="Proteomes" id="UP001215598"/>
    </source>
</evidence>
<organism evidence="2 3">
    <name type="scientific">Mycena metata</name>
    <dbReference type="NCBI Taxonomy" id="1033252"/>
    <lineage>
        <taxon>Eukaryota</taxon>
        <taxon>Fungi</taxon>
        <taxon>Dikarya</taxon>
        <taxon>Basidiomycota</taxon>
        <taxon>Agaricomycotina</taxon>
        <taxon>Agaricomycetes</taxon>
        <taxon>Agaricomycetidae</taxon>
        <taxon>Agaricales</taxon>
        <taxon>Marasmiineae</taxon>
        <taxon>Mycenaceae</taxon>
        <taxon>Mycena</taxon>
    </lineage>
</organism>